<reference evidence="3 4" key="1">
    <citation type="submission" date="2018-06" db="EMBL/GenBank/DDBJ databases">
        <title>Genomic Encyclopedia of Archaeal and Bacterial Type Strains, Phase II (KMG-II): from individual species to whole genera.</title>
        <authorList>
            <person name="Goeker M."/>
        </authorList>
    </citation>
    <scope>NUCLEOTIDE SEQUENCE [LARGE SCALE GENOMIC DNA]</scope>
    <source>
        <strain evidence="3 4">DSM 13087</strain>
    </source>
</reference>
<evidence type="ECO:0000259" key="2">
    <source>
        <dbReference type="SMART" id="SM01204"/>
    </source>
</evidence>
<organism evidence="3 4">
    <name type="scientific">Roseinatronobacter thiooxidans</name>
    <dbReference type="NCBI Taxonomy" id="121821"/>
    <lineage>
        <taxon>Bacteria</taxon>
        <taxon>Pseudomonadati</taxon>
        <taxon>Pseudomonadota</taxon>
        <taxon>Alphaproteobacteria</taxon>
        <taxon>Rhodobacterales</taxon>
        <taxon>Paracoccaceae</taxon>
        <taxon>Roseinatronobacter</taxon>
    </lineage>
</organism>
<dbReference type="AlphaFoldDB" id="A0A2W7Q047"/>
<accession>A0A2W7Q047</accession>
<dbReference type="SMART" id="SM01204">
    <property type="entry name" value="FIST_C"/>
    <property type="match status" value="1"/>
</dbReference>
<feature type="domain" description="FIST C-domain" evidence="2">
    <location>
        <begin position="249"/>
        <end position="395"/>
    </location>
</feature>
<dbReference type="InterPro" id="IPR013702">
    <property type="entry name" value="FIST_domain_N"/>
</dbReference>
<evidence type="ECO:0000259" key="1">
    <source>
        <dbReference type="SMART" id="SM00897"/>
    </source>
</evidence>
<dbReference type="SMART" id="SM00897">
    <property type="entry name" value="FIST"/>
    <property type="match status" value="1"/>
</dbReference>
<dbReference type="RefSeq" id="WP_084386181.1">
    <property type="nucleotide sequence ID" value="NZ_MEHT01000011.1"/>
</dbReference>
<feature type="domain" description="FIST" evidence="1">
    <location>
        <begin position="51"/>
        <end position="248"/>
    </location>
</feature>
<comment type="caution">
    <text evidence="3">The sequence shown here is derived from an EMBL/GenBank/DDBJ whole genome shotgun (WGS) entry which is preliminary data.</text>
</comment>
<dbReference type="PANTHER" id="PTHR40252">
    <property type="entry name" value="BLR0328 PROTEIN"/>
    <property type="match status" value="1"/>
</dbReference>
<dbReference type="Pfam" id="PF08495">
    <property type="entry name" value="FIST"/>
    <property type="match status" value="1"/>
</dbReference>
<dbReference type="Pfam" id="PF10442">
    <property type="entry name" value="FIST_C"/>
    <property type="match status" value="1"/>
</dbReference>
<name>A0A2W7Q047_9RHOB</name>
<dbReference type="Proteomes" id="UP000249364">
    <property type="component" value="Unassembled WGS sequence"/>
</dbReference>
<dbReference type="PANTHER" id="PTHR40252:SF2">
    <property type="entry name" value="BLR0328 PROTEIN"/>
    <property type="match status" value="1"/>
</dbReference>
<dbReference type="EMBL" id="QKZQ01000014">
    <property type="protein sequence ID" value="PZX39440.1"/>
    <property type="molecule type" value="Genomic_DNA"/>
</dbReference>
<protein>
    <recommendedName>
        <fullName evidence="5">Small ligand-binding sensory domain FIST</fullName>
    </recommendedName>
</protein>
<dbReference type="STRING" id="121821.GCA_001870675_00424"/>
<evidence type="ECO:0000313" key="4">
    <source>
        <dbReference type="Proteomes" id="UP000249364"/>
    </source>
</evidence>
<dbReference type="InterPro" id="IPR019494">
    <property type="entry name" value="FIST_C"/>
</dbReference>
<proteinExistence type="predicted"/>
<evidence type="ECO:0008006" key="5">
    <source>
        <dbReference type="Google" id="ProtNLM"/>
    </source>
</evidence>
<gene>
    <name evidence="3" type="ORF">LY56_02820</name>
</gene>
<dbReference type="OrthoDB" id="179842at2"/>
<sequence>MYKTADGEICNTALRPRAPIFRAATAHSVLPDTSAALQDLVTQLGLEGAGPPDFVTLHYGGGRPAREVCTQAAEAFSAAALHGGSSCLGVMTEQGAAIAQGDAIGAFAIWDAQGAYGTGTCPLGEDPRAAAAQATRAALQDAGRMGEAPDLVWLTAAPGHEEQVLLGIKDVIGSPALIVGGSSADNDVSGGWSQITVQGAHTNSVVVSVLFPSVQIGCSFESGYAPTAKRGVITQASGRTVHSIDTRPAAQLYADWTQGNVSVPDTGSASVLAQATMFPLGRRLTEINEVTFHMLAHPAVAHADGRLDFFADLTEGQTVWLMAGSEDSLVERAGRIAASSRDQVQGAISGALMIYCGGCMLSVTDRMDEVAGNVAQALAGAPFLGVFSFGEQGETLCGDSEHGNLMISCITFGAENAYTPAPQTGLPL</sequence>
<evidence type="ECO:0000313" key="3">
    <source>
        <dbReference type="EMBL" id="PZX39440.1"/>
    </source>
</evidence>
<keyword evidence="4" id="KW-1185">Reference proteome</keyword>